<keyword evidence="9" id="KW-1185">Reference proteome</keyword>
<dbReference type="AlphaFoldDB" id="G1U9J0"/>
<dbReference type="Proteomes" id="UP000001811">
    <property type="component" value="Unplaced"/>
</dbReference>
<dbReference type="GO" id="GO:0042742">
    <property type="term" value="P:defense response to bacterium"/>
    <property type="evidence" value="ECO:0007669"/>
    <property type="project" value="UniProtKB-UniRule"/>
</dbReference>
<evidence type="ECO:0000256" key="6">
    <source>
        <dbReference type="RuleBase" id="RU231113"/>
    </source>
</evidence>
<comment type="subcellular location">
    <subcellularLocation>
        <location evidence="1 6">Secreted</location>
    </subcellularLocation>
</comment>
<reference evidence="8 9" key="1">
    <citation type="journal article" date="2011" name="Nature">
        <title>A high-resolution map of human evolutionary constraint using 29 mammals.</title>
        <authorList>
            <person name="Lindblad-Toh K."/>
            <person name="Garber M."/>
            <person name="Zuk O."/>
            <person name="Lin M.F."/>
            <person name="Parker B.J."/>
            <person name="Washietl S."/>
            <person name="Kheradpour P."/>
            <person name="Ernst J."/>
            <person name="Jordan G."/>
            <person name="Mauceli E."/>
            <person name="Ward L.D."/>
            <person name="Lowe C.B."/>
            <person name="Holloway A.K."/>
            <person name="Clamp M."/>
            <person name="Gnerre S."/>
            <person name="Alfoldi J."/>
            <person name="Beal K."/>
            <person name="Chang J."/>
            <person name="Clawson H."/>
            <person name="Cuff J."/>
            <person name="Di Palma F."/>
            <person name="Fitzgerald S."/>
            <person name="Flicek P."/>
            <person name="Guttman M."/>
            <person name="Hubisz M.J."/>
            <person name="Jaffe D.B."/>
            <person name="Jungreis I."/>
            <person name="Kent W.J."/>
            <person name="Kostka D."/>
            <person name="Lara M."/>
            <person name="Martins A.L."/>
            <person name="Massingham T."/>
            <person name="Moltke I."/>
            <person name="Raney B.J."/>
            <person name="Rasmussen M.D."/>
            <person name="Robinson J."/>
            <person name="Stark A."/>
            <person name="Vilella A.J."/>
            <person name="Wen J."/>
            <person name="Xie X."/>
            <person name="Zody M.C."/>
            <person name="Baldwin J."/>
            <person name="Bloom T."/>
            <person name="Chin C.W."/>
            <person name="Heiman D."/>
            <person name="Nicol R."/>
            <person name="Nusbaum C."/>
            <person name="Young S."/>
            <person name="Wilkinson J."/>
            <person name="Worley K.C."/>
            <person name="Kovar C.L."/>
            <person name="Muzny D.M."/>
            <person name="Gibbs R.A."/>
            <person name="Cree A."/>
            <person name="Dihn H.H."/>
            <person name="Fowler G."/>
            <person name="Jhangiani S."/>
            <person name="Joshi V."/>
            <person name="Lee S."/>
            <person name="Lewis L.R."/>
            <person name="Nazareth L.V."/>
            <person name="Okwuonu G."/>
            <person name="Santibanez J."/>
            <person name="Warren W.C."/>
            <person name="Mardis E.R."/>
            <person name="Weinstock G.M."/>
            <person name="Wilson R.K."/>
            <person name="Delehaunty K."/>
            <person name="Dooling D."/>
            <person name="Fronik C."/>
            <person name="Fulton L."/>
            <person name="Fulton B."/>
            <person name="Graves T."/>
            <person name="Minx P."/>
            <person name="Sodergren E."/>
            <person name="Birney E."/>
            <person name="Margulies E.H."/>
            <person name="Herrero J."/>
            <person name="Green E.D."/>
            <person name="Haussler D."/>
            <person name="Siepel A."/>
            <person name="Goldman N."/>
            <person name="Pollard K.S."/>
            <person name="Pedersen J.S."/>
            <person name="Lander E.S."/>
            <person name="Kellis M."/>
        </authorList>
    </citation>
    <scope>NUCLEOTIDE SEQUENCE [LARGE SCALE GENOMIC DNA]</scope>
    <source>
        <strain evidence="9">Thorbecke</strain>
    </source>
</reference>
<dbReference type="HOGENOM" id="CLU_2757177_0_0_1"/>
<feature type="domain" description="Beta-defensin" evidence="7">
    <location>
        <begin position="33"/>
        <end position="64"/>
    </location>
</feature>
<feature type="signal peptide" evidence="6">
    <location>
        <begin position="1"/>
        <end position="26"/>
    </location>
</feature>
<evidence type="ECO:0000256" key="4">
    <source>
        <dbReference type="ARBA" id="ARBA00022729"/>
    </source>
</evidence>
<dbReference type="InterPro" id="IPR025933">
    <property type="entry name" value="Beta_defensin_dom"/>
</dbReference>
<dbReference type="Pfam" id="PF13841">
    <property type="entry name" value="Defensin_beta_2"/>
    <property type="match status" value="1"/>
</dbReference>
<dbReference type="GO" id="GO:0042056">
    <property type="term" value="F:chemoattractant activity"/>
    <property type="evidence" value="ECO:0007669"/>
    <property type="project" value="TreeGrafter"/>
</dbReference>
<dbReference type="GO" id="GO:0060326">
    <property type="term" value="P:cell chemotaxis"/>
    <property type="evidence" value="ECO:0007669"/>
    <property type="project" value="TreeGrafter"/>
</dbReference>
<evidence type="ECO:0000313" key="8">
    <source>
        <dbReference type="Ensembl" id="ENSOCUP00000026111.1"/>
    </source>
</evidence>
<dbReference type="PANTHER" id="PTHR20515">
    <property type="entry name" value="BETA-DEFENSIN"/>
    <property type="match status" value="1"/>
</dbReference>
<organism evidence="8 9">
    <name type="scientific">Oryctolagus cuniculus</name>
    <name type="common">Rabbit</name>
    <dbReference type="NCBI Taxonomy" id="9986"/>
    <lineage>
        <taxon>Eukaryota</taxon>
        <taxon>Metazoa</taxon>
        <taxon>Chordata</taxon>
        <taxon>Craniata</taxon>
        <taxon>Vertebrata</taxon>
        <taxon>Euteleostomi</taxon>
        <taxon>Mammalia</taxon>
        <taxon>Eutheria</taxon>
        <taxon>Euarchontoglires</taxon>
        <taxon>Glires</taxon>
        <taxon>Lagomorpha</taxon>
        <taxon>Leporidae</taxon>
        <taxon>Oryctolagus</taxon>
    </lineage>
</organism>
<keyword evidence="4 6" id="KW-0732">Signal</keyword>
<feature type="chain" id="PRO_5005131266" description="Beta-defensin" evidence="6">
    <location>
        <begin position="27"/>
        <end position="70"/>
    </location>
</feature>
<evidence type="ECO:0000256" key="5">
    <source>
        <dbReference type="ARBA" id="ARBA00023157"/>
    </source>
</evidence>
<keyword evidence="5" id="KW-1015">Disulfide bond</keyword>
<keyword evidence="6" id="KW-0211">Defensin</keyword>
<dbReference type="PaxDb" id="9986-ENSOCUP00000026111"/>
<evidence type="ECO:0000256" key="1">
    <source>
        <dbReference type="ARBA" id="ARBA00004613"/>
    </source>
</evidence>
<evidence type="ECO:0000259" key="7">
    <source>
        <dbReference type="Pfam" id="PF13841"/>
    </source>
</evidence>
<dbReference type="Ensembl" id="ENSOCUT00000033036.2">
    <property type="protein sequence ID" value="ENSOCUP00000026111.1"/>
    <property type="gene ID" value="ENSOCUG00000029057.2"/>
</dbReference>
<keyword evidence="6" id="KW-0044">Antibiotic</keyword>
<dbReference type="GeneTree" id="ENSGT00390000013953"/>
<dbReference type="Bgee" id="ENSOCUG00000029057">
    <property type="expression patterns" value="Expressed in testis"/>
</dbReference>
<proteinExistence type="inferred from homology"/>
<accession>G1U9J0</accession>
<evidence type="ECO:0000256" key="2">
    <source>
        <dbReference type="ARBA" id="ARBA00007371"/>
    </source>
</evidence>
<comment type="function">
    <text evidence="6">Has antibacterial activity.</text>
</comment>
<name>G1U9J0_RABIT</name>
<dbReference type="STRING" id="9986.ENSOCUP00000026111"/>
<dbReference type="eggNOG" id="ENOG502TF47">
    <property type="taxonomic scope" value="Eukaryota"/>
</dbReference>
<dbReference type="FunCoup" id="G1U9J0">
    <property type="interactions" value="2"/>
</dbReference>
<evidence type="ECO:0000313" key="9">
    <source>
        <dbReference type="Proteomes" id="UP000001811"/>
    </source>
</evidence>
<dbReference type="InParanoid" id="G1U9J0"/>
<dbReference type="PANTHER" id="PTHR20515:SF20">
    <property type="entry name" value="GALLINACIN-1-RELATED"/>
    <property type="match status" value="1"/>
</dbReference>
<dbReference type="GO" id="GO:0031731">
    <property type="term" value="F:CCR6 chemokine receptor binding"/>
    <property type="evidence" value="ECO:0007669"/>
    <property type="project" value="TreeGrafter"/>
</dbReference>
<keyword evidence="6" id="KW-0929">Antimicrobial</keyword>
<reference evidence="8" key="2">
    <citation type="submission" date="2025-08" db="UniProtKB">
        <authorList>
            <consortium name="Ensembl"/>
        </authorList>
    </citation>
    <scope>IDENTIFICATION</scope>
    <source>
        <strain evidence="8">Thorbecke</strain>
    </source>
</reference>
<keyword evidence="3 6" id="KW-0964">Secreted</keyword>
<comment type="similarity">
    <text evidence="2 6">Belongs to the beta-defensin family.</text>
</comment>
<sequence length="70" mass="7873">VSGAMRIHFLIFLALILLAQISPARGAIQRRKSCVRMNGRCEAECLTFEVKLGGCRAELTPYCCKKMRKN</sequence>
<dbReference type="GO" id="GO:0005615">
    <property type="term" value="C:extracellular space"/>
    <property type="evidence" value="ECO:0007669"/>
    <property type="project" value="TreeGrafter"/>
</dbReference>
<dbReference type="OMA" id="MPGAMRI"/>
<protein>
    <recommendedName>
        <fullName evidence="6">Beta-defensin</fullName>
    </recommendedName>
</protein>
<evidence type="ECO:0000256" key="3">
    <source>
        <dbReference type="ARBA" id="ARBA00022525"/>
    </source>
</evidence>
<reference evidence="8" key="3">
    <citation type="submission" date="2025-09" db="UniProtKB">
        <authorList>
            <consortium name="Ensembl"/>
        </authorList>
    </citation>
    <scope>IDENTIFICATION</scope>
    <source>
        <strain evidence="8">Thorbecke</strain>
    </source>
</reference>
<dbReference type="GO" id="GO:0045087">
    <property type="term" value="P:innate immune response"/>
    <property type="evidence" value="ECO:0007669"/>
    <property type="project" value="InterPro"/>
</dbReference>